<dbReference type="OrthoDB" id="9811425at2"/>
<comment type="caution">
    <text evidence="2">The sequence shown here is derived from an EMBL/GenBank/DDBJ whole genome shotgun (WGS) entry which is preliminary data.</text>
</comment>
<dbReference type="EMBL" id="WITC01000037">
    <property type="protein sequence ID" value="MQX15347.1"/>
    <property type="molecule type" value="Genomic_DNA"/>
</dbReference>
<dbReference type="SUPFAM" id="SSF51735">
    <property type="entry name" value="NAD(P)-binding Rossmann-fold domains"/>
    <property type="match status" value="1"/>
</dbReference>
<dbReference type="Proteomes" id="UP000439983">
    <property type="component" value="Unassembled WGS sequence"/>
</dbReference>
<dbReference type="PANTHER" id="PTHR43245:SF13">
    <property type="entry name" value="UDP-D-APIOSE_UDP-D-XYLOSE SYNTHASE 2"/>
    <property type="match status" value="1"/>
</dbReference>
<feature type="domain" description="NAD-dependent epimerase/dehydratase" evidence="1">
    <location>
        <begin position="23"/>
        <end position="236"/>
    </location>
</feature>
<keyword evidence="3" id="KW-1185">Reference proteome</keyword>
<evidence type="ECO:0000313" key="3">
    <source>
        <dbReference type="Proteomes" id="UP000439983"/>
    </source>
</evidence>
<dbReference type="Gene3D" id="3.40.50.720">
    <property type="entry name" value="NAD(P)-binding Rossmann-like Domain"/>
    <property type="match status" value="1"/>
</dbReference>
<organism evidence="2 3">
    <name type="scientific">Sinorhizobium terangae</name>
    <dbReference type="NCBI Taxonomy" id="110322"/>
    <lineage>
        <taxon>Bacteria</taxon>
        <taxon>Pseudomonadati</taxon>
        <taxon>Pseudomonadota</taxon>
        <taxon>Alphaproteobacteria</taxon>
        <taxon>Hyphomicrobiales</taxon>
        <taxon>Rhizobiaceae</taxon>
        <taxon>Sinorhizobium/Ensifer group</taxon>
        <taxon>Sinorhizobium</taxon>
    </lineage>
</organism>
<dbReference type="PANTHER" id="PTHR43245">
    <property type="entry name" value="BIFUNCTIONAL POLYMYXIN RESISTANCE PROTEIN ARNA"/>
    <property type="match status" value="1"/>
</dbReference>
<gene>
    <name evidence="2" type="ORF">GHK62_11365</name>
</gene>
<sequence length="293" mass="31760">MSHEHDPSRKPLPANGDRLTRQVLLTGATGFVGRHVLRELARRGIVACPVVRTGSEDRLADAAGIGRILSTDALFSESAEWWAQALAGVDTIIHLAWYAEPGKYLTSPTNLDCLTGTLAMAKGAAAAGVRRIIGIGTCFEYELTGHPLTTDTPLKPLTPYAGAKAAAFMALSQWLPQVGVEFAWCRLFYLYGEGEDERRFVPYLRNCLAAGQRADLTQGHQVRDFLDVGEAARMIVDTSVSTAQGAVNICSGVPVTIREFAERIADEHGRRDLLNFGGRAENLVDPPFVVGVR</sequence>
<dbReference type="InterPro" id="IPR001509">
    <property type="entry name" value="Epimerase_deHydtase"/>
</dbReference>
<name>A0A6N7LBX2_SINTE</name>
<proteinExistence type="predicted"/>
<dbReference type="InterPro" id="IPR050177">
    <property type="entry name" value="Lipid_A_modif_metabolic_enz"/>
</dbReference>
<accession>A0A6N7LBX2</accession>
<evidence type="ECO:0000259" key="1">
    <source>
        <dbReference type="Pfam" id="PF01370"/>
    </source>
</evidence>
<dbReference type="Pfam" id="PF01370">
    <property type="entry name" value="Epimerase"/>
    <property type="match status" value="1"/>
</dbReference>
<reference evidence="2 3" key="1">
    <citation type="journal article" date="2013" name="Genome Biol.">
        <title>Comparative genomics of the core and accessory genomes of 48 Sinorhizobium strains comprising five genospecies.</title>
        <authorList>
            <person name="Sugawara M."/>
            <person name="Epstein B."/>
            <person name="Badgley B.D."/>
            <person name="Unno T."/>
            <person name="Xu L."/>
            <person name="Reese J."/>
            <person name="Gyaneshwar P."/>
            <person name="Denny R."/>
            <person name="Mudge J."/>
            <person name="Bharti A.K."/>
            <person name="Farmer A.D."/>
            <person name="May G.D."/>
            <person name="Woodward J.E."/>
            <person name="Medigue C."/>
            <person name="Vallenet D."/>
            <person name="Lajus A."/>
            <person name="Rouy Z."/>
            <person name="Martinez-Vaz B."/>
            <person name="Tiffin P."/>
            <person name="Young N.D."/>
            <person name="Sadowsky M.J."/>
        </authorList>
    </citation>
    <scope>NUCLEOTIDE SEQUENCE [LARGE SCALE GENOMIC DNA]</scope>
    <source>
        <strain evidence="2 3">USDA4894</strain>
    </source>
</reference>
<protein>
    <submittedName>
        <fullName evidence="2">NAD-dependent epimerase/dehydratase family protein</fullName>
    </submittedName>
</protein>
<dbReference type="InterPro" id="IPR036291">
    <property type="entry name" value="NAD(P)-bd_dom_sf"/>
</dbReference>
<dbReference type="AlphaFoldDB" id="A0A6N7LBX2"/>
<evidence type="ECO:0000313" key="2">
    <source>
        <dbReference type="EMBL" id="MQX15347.1"/>
    </source>
</evidence>